<feature type="compositionally biased region" description="Low complexity" evidence="22">
    <location>
        <begin position="573"/>
        <end position="608"/>
    </location>
</feature>
<comment type="subunit">
    <text evidence="20">Found in a mRNA splicing-dependent exon junction complex (EJC). Found in a complex with SR proteins. Found in a mRNP complex with RNPS1. Component of the PSAP complex consisting of RNPS1, SAP18 and PNN. Interacts with PNISR, CTBP1, CTBP2, KRT8, KRT18, KRT19, PS1D/PNO40, PPIG, RNPS1, SFRS4 and SRRM2. Identified in the spliceosome C complex.</text>
</comment>
<evidence type="ECO:0000256" key="17">
    <source>
        <dbReference type="ARBA" id="ARBA00023163"/>
    </source>
</evidence>
<evidence type="ECO:0000313" key="26">
    <source>
        <dbReference type="RefSeq" id="XP_029317184.1"/>
    </source>
</evidence>
<evidence type="ECO:0000256" key="19">
    <source>
        <dbReference type="ARBA" id="ARBA00023242"/>
    </source>
</evidence>
<evidence type="ECO:0000256" key="3">
    <source>
        <dbReference type="ARBA" id="ARBA00010386"/>
    </source>
</evidence>
<keyword evidence="18" id="KW-0508">mRNA splicing</keyword>
<evidence type="ECO:0000256" key="14">
    <source>
        <dbReference type="ARBA" id="ARBA00023054"/>
    </source>
</evidence>
<evidence type="ECO:0000256" key="11">
    <source>
        <dbReference type="ARBA" id="ARBA00022949"/>
    </source>
</evidence>
<dbReference type="InterPro" id="IPR039853">
    <property type="entry name" value="Pinin"/>
</dbReference>
<dbReference type="InterPro" id="IPR006786">
    <property type="entry name" value="Pinin_SDK_MemA"/>
</dbReference>
<dbReference type="InParanoid" id="A0A6J2S5D3"/>
<evidence type="ECO:0000256" key="12">
    <source>
        <dbReference type="ARBA" id="ARBA00022990"/>
    </source>
</evidence>
<evidence type="ECO:0000256" key="5">
    <source>
        <dbReference type="ARBA" id="ARBA00022481"/>
    </source>
</evidence>
<keyword evidence="25" id="KW-1185">Reference proteome</keyword>
<evidence type="ECO:0000256" key="10">
    <source>
        <dbReference type="ARBA" id="ARBA00022843"/>
    </source>
</evidence>
<keyword evidence="16" id="KW-0010">Activator</keyword>
<dbReference type="OrthoDB" id="330772at2759"/>
<feature type="compositionally biased region" description="Basic and acidic residues" evidence="22">
    <location>
        <begin position="421"/>
        <end position="453"/>
    </location>
</feature>
<feature type="compositionally biased region" description="Acidic residues" evidence="22">
    <location>
        <begin position="331"/>
        <end position="343"/>
    </location>
</feature>
<name>A0A6J2S5D3_COTGO</name>
<evidence type="ECO:0000256" key="1">
    <source>
        <dbReference type="ARBA" id="ARBA00004324"/>
    </source>
</evidence>
<feature type="compositionally biased region" description="Basic residues" evidence="22">
    <location>
        <begin position="556"/>
        <end position="569"/>
    </location>
</feature>
<gene>
    <name evidence="26" type="primary">pnn</name>
</gene>
<dbReference type="KEGG" id="cgob:115027817"/>
<accession>A0A6J2S5D3</accession>
<dbReference type="GO" id="GO:0071013">
    <property type="term" value="C:catalytic step 2 spliceosome"/>
    <property type="evidence" value="ECO:0007669"/>
    <property type="project" value="TreeGrafter"/>
</dbReference>
<keyword evidence="5" id="KW-0488">Methylation</keyword>
<organism evidence="25 26">
    <name type="scientific">Cottoperca gobio</name>
    <name type="common">Frogmouth</name>
    <name type="synonym">Aphritis gobio</name>
    <dbReference type="NCBI Taxonomy" id="56716"/>
    <lineage>
        <taxon>Eukaryota</taxon>
        <taxon>Metazoa</taxon>
        <taxon>Chordata</taxon>
        <taxon>Craniata</taxon>
        <taxon>Vertebrata</taxon>
        <taxon>Euteleostomi</taxon>
        <taxon>Actinopterygii</taxon>
        <taxon>Neopterygii</taxon>
        <taxon>Teleostei</taxon>
        <taxon>Neoteleostei</taxon>
        <taxon>Acanthomorphata</taxon>
        <taxon>Eupercaria</taxon>
        <taxon>Perciformes</taxon>
        <taxon>Notothenioidei</taxon>
        <taxon>Bovichtidae</taxon>
        <taxon>Cottoperca</taxon>
    </lineage>
</organism>
<keyword evidence="15" id="KW-0238">DNA-binding</keyword>
<evidence type="ECO:0000256" key="2">
    <source>
        <dbReference type="ARBA" id="ARBA00004568"/>
    </source>
</evidence>
<evidence type="ECO:0000259" key="23">
    <source>
        <dbReference type="Pfam" id="PF04696"/>
    </source>
</evidence>
<keyword evidence="6" id="KW-1017">Isopeptide bond</keyword>
<feature type="domain" description="Pinin/SDK/MemA protein" evidence="23">
    <location>
        <begin position="143"/>
        <end position="266"/>
    </location>
</feature>
<dbReference type="GeneID" id="115027817"/>
<evidence type="ECO:0000259" key="24">
    <source>
        <dbReference type="Pfam" id="PF04697"/>
    </source>
</evidence>
<feature type="compositionally biased region" description="Polar residues" evidence="22">
    <location>
        <begin position="454"/>
        <end position="463"/>
    </location>
</feature>
<evidence type="ECO:0000256" key="22">
    <source>
        <dbReference type="SAM" id="MobiDB-lite"/>
    </source>
</evidence>
<feature type="region of interest" description="Disordered" evidence="22">
    <location>
        <begin position="26"/>
        <end position="131"/>
    </location>
</feature>
<feature type="compositionally biased region" description="Basic and acidic residues" evidence="22">
    <location>
        <begin position="344"/>
        <end position="355"/>
    </location>
</feature>
<dbReference type="PANTHER" id="PTHR12707">
    <property type="entry name" value="PINN"/>
    <property type="match status" value="1"/>
</dbReference>
<evidence type="ECO:0000313" key="25">
    <source>
        <dbReference type="Proteomes" id="UP000504630"/>
    </source>
</evidence>
<feature type="compositionally biased region" description="Basic and acidic residues" evidence="22">
    <location>
        <begin position="283"/>
        <end position="300"/>
    </location>
</feature>
<feature type="region of interest" description="Disordered" evidence="22">
    <location>
        <begin position="518"/>
        <end position="686"/>
    </location>
</feature>
<dbReference type="GO" id="GO:0030057">
    <property type="term" value="C:desmosome"/>
    <property type="evidence" value="ECO:0007669"/>
    <property type="project" value="UniProtKB-SubCell"/>
</dbReference>
<evidence type="ECO:0000256" key="16">
    <source>
        <dbReference type="ARBA" id="ARBA00023159"/>
    </source>
</evidence>
<dbReference type="CTD" id="5411"/>
<dbReference type="InterPro" id="IPR006787">
    <property type="entry name" value="Pinin_SDK_N"/>
</dbReference>
<feature type="compositionally biased region" description="Basic and acidic residues" evidence="22">
    <location>
        <begin position="93"/>
        <end position="105"/>
    </location>
</feature>
<keyword evidence="11" id="KW-0965">Cell junction</keyword>
<proteinExistence type="inferred from homology"/>
<dbReference type="Pfam" id="PF04697">
    <property type="entry name" value="Pinin_SDK_N"/>
    <property type="match status" value="1"/>
</dbReference>
<evidence type="ECO:0000256" key="7">
    <source>
        <dbReference type="ARBA" id="ARBA00022553"/>
    </source>
</evidence>
<keyword evidence="17" id="KW-0804">Transcription</keyword>
<feature type="compositionally biased region" description="Basic and acidic residues" evidence="22">
    <location>
        <begin position="389"/>
        <end position="410"/>
    </location>
</feature>
<evidence type="ECO:0000256" key="9">
    <source>
        <dbReference type="ARBA" id="ARBA00022728"/>
    </source>
</evidence>
<evidence type="ECO:0000256" key="8">
    <source>
        <dbReference type="ARBA" id="ARBA00022664"/>
    </source>
</evidence>
<keyword evidence="14 21" id="KW-0175">Coiled coil</keyword>
<evidence type="ECO:0000256" key="15">
    <source>
        <dbReference type="ARBA" id="ARBA00023125"/>
    </source>
</evidence>
<keyword evidence="7" id="KW-0597">Phosphoprotein</keyword>
<dbReference type="GO" id="GO:0008380">
    <property type="term" value="P:RNA splicing"/>
    <property type="evidence" value="ECO:0007669"/>
    <property type="project" value="UniProtKB-KW"/>
</dbReference>
<evidence type="ECO:0000256" key="21">
    <source>
        <dbReference type="SAM" id="Coils"/>
    </source>
</evidence>
<dbReference type="GO" id="GO:0003677">
    <property type="term" value="F:DNA binding"/>
    <property type="evidence" value="ECO:0007669"/>
    <property type="project" value="UniProtKB-KW"/>
</dbReference>
<feature type="compositionally biased region" description="Basic and acidic residues" evidence="22">
    <location>
        <begin position="661"/>
        <end position="686"/>
    </location>
</feature>
<evidence type="ECO:0000256" key="13">
    <source>
        <dbReference type="ARBA" id="ARBA00023015"/>
    </source>
</evidence>
<keyword evidence="10" id="KW-0832">Ubl conjugation</keyword>
<dbReference type="GO" id="GO:0006397">
    <property type="term" value="P:mRNA processing"/>
    <property type="evidence" value="ECO:0007669"/>
    <property type="project" value="UniProtKB-KW"/>
</dbReference>
<dbReference type="RefSeq" id="XP_029317184.1">
    <property type="nucleotide sequence ID" value="XM_029461324.1"/>
</dbReference>
<comment type="subcellular location">
    <subcellularLocation>
        <location evidence="2">Cell junction</location>
        <location evidence="2">Desmosome</location>
    </subcellularLocation>
    <subcellularLocation>
        <location evidence="1">Nucleus speckle</location>
    </subcellularLocation>
</comment>
<keyword evidence="19" id="KW-0539">Nucleus</keyword>
<feature type="compositionally biased region" description="Basic and acidic residues" evidence="22">
    <location>
        <begin position="624"/>
        <end position="637"/>
    </location>
</feature>
<keyword evidence="9" id="KW-0747">Spliceosome</keyword>
<feature type="compositionally biased region" description="Basic and acidic residues" evidence="22">
    <location>
        <begin position="26"/>
        <end position="36"/>
    </location>
</feature>
<feature type="compositionally biased region" description="Basic and acidic residues" evidence="22">
    <location>
        <begin position="521"/>
        <end position="531"/>
    </location>
</feature>
<feature type="compositionally biased region" description="Acidic residues" evidence="22">
    <location>
        <begin position="372"/>
        <end position="388"/>
    </location>
</feature>
<dbReference type="Proteomes" id="UP000504630">
    <property type="component" value="Chromosome 22"/>
</dbReference>
<dbReference type="AlphaFoldDB" id="A0A6J2S5D3"/>
<evidence type="ECO:0000256" key="4">
    <source>
        <dbReference type="ARBA" id="ARBA00020056"/>
    </source>
</evidence>
<evidence type="ECO:0000256" key="6">
    <source>
        <dbReference type="ARBA" id="ARBA00022499"/>
    </source>
</evidence>
<feature type="compositionally biased region" description="Low complexity" evidence="22">
    <location>
        <begin position="464"/>
        <end position="476"/>
    </location>
</feature>
<dbReference type="GO" id="GO:0016607">
    <property type="term" value="C:nuclear speck"/>
    <property type="evidence" value="ECO:0007669"/>
    <property type="project" value="UniProtKB-SubCell"/>
</dbReference>
<dbReference type="Pfam" id="PF04696">
    <property type="entry name" value="Pinin_SDK_memA"/>
    <property type="match status" value="1"/>
</dbReference>
<evidence type="ECO:0000256" key="20">
    <source>
        <dbReference type="ARBA" id="ARBA00025916"/>
    </source>
</evidence>
<feature type="region of interest" description="Disordered" evidence="22">
    <location>
        <begin position="283"/>
        <end position="479"/>
    </location>
</feature>
<keyword evidence="8" id="KW-0507">mRNA processing</keyword>
<keyword evidence="12" id="KW-0007">Acetylation</keyword>
<keyword evidence="13" id="KW-0805">Transcription regulation</keyword>
<comment type="similarity">
    <text evidence="3">Belongs to the pinin family.</text>
</comment>
<dbReference type="PANTHER" id="PTHR12707:SF0">
    <property type="entry name" value="PININ"/>
    <property type="match status" value="1"/>
</dbReference>
<evidence type="ECO:0000256" key="18">
    <source>
        <dbReference type="ARBA" id="ARBA00023187"/>
    </source>
</evidence>
<feature type="coiled-coil region" evidence="21">
    <location>
        <begin position="180"/>
        <end position="227"/>
    </location>
</feature>
<feature type="compositionally biased region" description="Gly residues" evidence="22">
    <location>
        <begin position="48"/>
        <end position="58"/>
    </location>
</feature>
<protein>
    <recommendedName>
        <fullName evidence="4">Pinin</fullName>
    </recommendedName>
</protein>
<reference evidence="26" key="1">
    <citation type="submission" date="2025-08" db="UniProtKB">
        <authorList>
            <consortium name="RefSeq"/>
        </authorList>
    </citation>
    <scope>IDENTIFICATION</scope>
</reference>
<feature type="domain" description="Pinin/SDK" evidence="24">
    <location>
        <begin position="1"/>
        <end position="138"/>
    </location>
</feature>
<sequence>MAVVVRSLQDQLEKAKLSLKNVDDNIRKLTGRDPNESRPGQIRRLGGPMAGPGGGRGRGMNLLRRSLSDMGSGGGGPPAKQRDIEGALLRLAGDQRARRDTRNDSDAEDDDDVKRPALQSSVVATSKERTRRDLIQDQTMDERGKQRNRRMFGLLMGTLQKFKQDSNVSTDKQKRRTEIEQKLEVQAEAEKKKVETDKRELFEERRSKQTELRLLEQKVELAQLQEEWTSHNNHLVKYIRTKTKPHIFYVPGKMCSATQKLLDDSTKKLNIVFEERREAFAEHLSKMESRPRRQPNRDQDGNTAATGMDHSAEGKPAGQVVKVTGNKGDAEMEEEEEDDEEMEEREKEGGKKVTDEDNEEEGEKEVLQKVEEEVEGMELSEEGREEEEVEKKEGEEGVKGVAERGEKGVKEASPGSEEMEVEGKPEKEHRVNVEEGEAERKQGLTDLQNEKTQDTQSSEPTVTSQEAAAAAASSQQPQLGLTAVTAVKSSLTPEAPTTSVAPGQNVILPGLEVMNSAAESRAVEGKHRAEAPQKPADSQEAPNITPAPSKKEGGGRGRKKEKLPKKGRSHNNSPSSSSSGSSSSGSSSSSSGSSRSSSSSSSSSSSKSSRSRSRDGSKRKRRPSDRARDRKKGEERSHRKRGGSSGGGRDSKASKERKKRRSEEGRGRSSRSDREHKDRDRKDKRR</sequence>